<reference evidence="3" key="1">
    <citation type="submission" date="2019-11" db="EMBL/GenBank/DDBJ databases">
        <title>Complete genome sequence of Corynebacterium kalinowskii 1959, a novel Corynebacterium species isolated from soil of a small paddock in Vilsendorf, Germany.</title>
        <authorList>
            <person name="Schaffert L."/>
            <person name="Ruwe M."/>
            <person name="Milse J."/>
            <person name="Hanuschka K."/>
            <person name="Ortseifen V."/>
            <person name="Droste J."/>
            <person name="Brandt D."/>
            <person name="Schlueter L."/>
            <person name="Kutter Y."/>
            <person name="Vinke S."/>
            <person name="Viehoefer P."/>
            <person name="Jacob L."/>
            <person name="Luebke N.-C."/>
            <person name="Schulte-Berndt E."/>
            <person name="Hain C."/>
            <person name="Linder M."/>
            <person name="Schmidt P."/>
            <person name="Wollenschlaeger L."/>
            <person name="Luttermann T."/>
            <person name="Thieme E."/>
            <person name="Hassa J."/>
            <person name="Haak M."/>
            <person name="Wittchen M."/>
            <person name="Mentz A."/>
            <person name="Persicke M."/>
            <person name="Busche T."/>
            <person name="Ruckert C."/>
        </authorList>
    </citation>
    <scope>NUCLEOTIDE SEQUENCE [LARGE SCALE GENOMIC DNA]</scope>
    <source>
        <strain evidence="3">1959</strain>
    </source>
</reference>
<dbReference type="EMBL" id="CP046452">
    <property type="protein sequence ID" value="QGU01124.1"/>
    <property type="molecule type" value="Genomic_DNA"/>
</dbReference>
<dbReference type="KEGG" id="ckw:CKALI_01120"/>
<dbReference type="Proteomes" id="UP000427071">
    <property type="component" value="Chromosome"/>
</dbReference>
<evidence type="ECO:0000313" key="2">
    <source>
        <dbReference type="EMBL" id="QGU01124.1"/>
    </source>
</evidence>
<keyword evidence="1" id="KW-0812">Transmembrane</keyword>
<keyword evidence="1" id="KW-1133">Transmembrane helix</keyword>
<proteinExistence type="predicted"/>
<sequence length="115" mass="12814">MKYFFVDALAILLFAIFARMAHKSEPFTVMNVLNTWWPFLIGVVVAWAYFTLRRLSGVTLSSGVIVWACAVFAGLGMWAAEHGRTPHISFIIVATVMSGLLLLGWRGIARLAARR</sequence>
<evidence type="ECO:0000313" key="3">
    <source>
        <dbReference type="Proteomes" id="UP000427071"/>
    </source>
</evidence>
<feature type="transmembrane region" description="Helical" evidence="1">
    <location>
        <begin position="64"/>
        <end position="80"/>
    </location>
</feature>
<evidence type="ECO:0008006" key="4">
    <source>
        <dbReference type="Google" id="ProtNLM"/>
    </source>
</evidence>
<accession>A0A6B8VHQ3</accession>
<gene>
    <name evidence="2" type="ORF">CKALI_01120</name>
</gene>
<keyword evidence="3" id="KW-1185">Reference proteome</keyword>
<dbReference type="RefSeq" id="WP_156191558.1">
    <property type="nucleotide sequence ID" value="NZ_CP046452.1"/>
</dbReference>
<organism evidence="2 3">
    <name type="scientific">Corynebacterium kalinowskii</name>
    <dbReference type="NCBI Taxonomy" id="2675216"/>
    <lineage>
        <taxon>Bacteria</taxon>
        <taxon>Bacillati</taxon>
        <taxon>Actinomycetota</taxon>
        <taxon>Actinomycetes</taxon>
        <taxon>Mycobacteriales</taxon>
        <taxon>Corynebacteriaceae</taxon>
        <taxon>Corynebacterium</taxon>
    </lineage>
</organism>
<dbReference type="Pfam" id="PF11255">
    <property type="entry name" value="DUF3054"/>
    <property type="match status" value="1"/>
</dbReference>
<keyword evidence="1" id="KW-0472">Membrane</keyword>
<feature type="transmembrane region" description="Helical" evidence="1">
    <location>
        <begin position="33"/>
        <end position="52"/>
    </location>
</feature>
<protein>
    <recommendedName>
        <fullName evidence="4">DUF3054 domain-containing protein</fullName>
    </recommendedName>
</protein>
<dbReference type="InterPro" id="IPR021414">
    <property type="entry name" value="DUF3054"/>
</dbReference>
<name>A0A6B8VHQ3_9CORY</name>
<dbReference type="AlphaFoldDB" id="A0A6B8VHQ3"/>
<evidence type="ECO:0000256" key="1">
    <source>
        <dbReference type="SAM" id="Phobius"/>
    </source>
</evidence>
<feature type="transmembrane region" description="Helical" evidence="1">
    <location>
        <begin position="86"/>
        <end position="105"/>
    </location>
</feature>